<protein>
    <submittedName>
        <fullName evidence="2">Uncharacterized protein</fullName>
    </submittedName>
</protein>
<sequence>MQFRHFLIRMYQERKTYRISSSYKGKTFIKRSFNGRGKGKYFLPFICTVSSLFFYQLIIFLSTHKASVISKIMKRR</sequence>
<dbReference type="HOGENOM" id="CLU_2647058_0_0_10"/>
<dbReference type="Proteomes" id="UP000008630">
    <property type="component" value="Chromosome"/>
</dbReference>
<dbReference type="STRING" id="693979.Bache_2722"/>
<dbReference type="KEGG" id="bhl:Bache_2722"/>
<name>E6SWX9_BACT6</name>
<dbReference type="EMBL" id="CP002352">
    <property type="protein sequence ID" value="ADV44667.1"/>
    <property type="molecule type" value="Genomic_DNA"/>
</dbReference>
<reference key="1">
    <citation type="submission" date="2010-11" db="EMBL/GenBank/DDBJ databases">
        <title>The complete genome of Bacteroides helcogenes P 36-108.</title>
        <authorList>
            <consortium name="US DOE Joint Genome Institute (JGI-PGF)"/>
            <person name="Lucas S."/>
            <person name="Copeland A."/>
            <person name="Lapidus A."/>
            <person name="Bruce D."/>
            <person name="Goodwin L."/>
            <person name="Pitluck S."/>
            <person name="Kyrpides N."/>
            <person name="Mavromatis K."/>
            <person name="Ivanova N."/>
            <person name="Zeytun A."/>
            <person name="Brettin T."/>
            <person name="Detter J.C."/>
            <person name="Tapia R."/>
            <person name="Han C."/>
            <person name="Land M."/>
            <person name="Hauser L."/>
            <person name="Markowitz V."/>
            <person name="Cheng J.-F."/>
            <person name="Hugenholtz P."/>
            <person name="Woyke T."/>
            <person name="Wu D."/>
            <person name="Gronow S."/>
            <person name="Wellnitz S."/>
            <person name="Brambilla E."/>
            <person name="Klenk H.-P."/>
            <person name="Eisen J.A."/>
        </authorList>
    </citation>
    <scope>NUCLEOTIDE SEQUENCE</scope>
    <source>
        <strain>P 36-108</strain>
    </source>
</reference>
<proteinExistence type="predicted"/>
<keyword evidence="1" id="KW-0472">Membrane</keyword>
<feature type="transmembrane region" description="Helical" evidence="1">
    <location>
        <begin position="41"/>
        <end position="61"/>
    </location>
</feature>
<gene>
    <name evidence="2" type="ordered locus">Bache_2722</name>
</gene>
<evidence type="ECO:0000256" key="1">
    <source>
        <dbReference type="SAM" id="Phobius"/>
    </source>
</evidence>
<evidence type="ECO:0000313" key="3">
    <source>
        <dbReference type="Proteomes" id="UP000008630"/>
    </source>
</evidence>
<reference evidence="2 3" key="2">
    <citation type="journal article" date="2011" name="Stand. Genomic Sci.">
        <title>Complete genome sequence of Bacteroides helcogenes type strain (P 36-108).</title>
        <authorList>
            <person name="Pati A."/>
            <person name="Gronow S."/>
            <person name="Zeytun A."/>
            <person name="Lapidus A."/>
            <person name="Nolan M."/>
            <person name="Hammon N."/>
            <person name="Deshpande S."/>
            <person name="Cheng J.F."/>
            <person name="Tapia R."/>
            <person name="Han C."/>
            <person name="Goodwin L."/>
            <person name="Pitluck S."/>
            <person name="Liolios K."/>
            <person name="Pagani I."/>
            <person name="Ivanova N."/>
            <person name="Mavromatis K."/>
            <person name="Chen A."/>
            <person name="Palaniappan K."/>
            <person name="Land M."/>
            <person name="Hauser L."/>
            <person name="Chang Y.J."/>
            <person name="Jeffries C.D."/>
            <person name="Detter J.C."/>
            <person name="Brambilla E."/>
            <person name="Rohde M."/>
            <person name="Goker M."/>
            <person name="Woyke T."/>
            <person name="Bristow J."/>
            <person name="Eisen J.A."/>
            <person name="Markowitz V."/>
            <person name="Hugenholtz P."/>
            <person name="Kyrpides N.C."/>
            <person name="Klenk H.P."/>
            <person name="Lucas S."/>
        </authorList>
    </citation>
    <scope>NUCLEOTIDE SEQUENCE [LARGE SCALE GENOMIC DNA]</scope>
    <source>
        <strain evidence="3">ATCC 35417 / DSM 20613 / JCM 6297 / CCUG 15421 / P 36-108</strain>
    </source>
</reference>
<evidence type="ECO:0000313" key="2">
    <source>
        <dbReference type="EMBL" id="ADV44667.1"/>
    </source>
</evidence>
<keyword evidence="3" id="KW-1185">Reference proteome</keyword>
<organism evidence="2 3">
    <name type="scientific">Bacteroides helcogenes (strain ATCC 35417 / DSM 20613 / JCM 6297 / CCUG 15421 / P 36-108)</name>
    <dbReference type="NCBI Taxonomy" id="693979"/>
    <lineage>
        <taxon>Bacteria</taxon>
        <taxon>Pseudomonadati</taxon>
        <taxon>Bacteroidota</taxon>
        <taxon>Bacteroidia</taxon>
        <taxon>Bacteroidales</taxon>
        <taxon>Bacteroidaceae</taxon>
        <taxon>Bacteroides</taxon>
    </lineage>
</organism>
<accession>E6SWX9</accession>
<keyword evidence="1" id="KW-0812">Transmembrane</keyword>
<dbReference type="AlphaFoldDB" id="E6SWX9"/>
<keyword evidence="1" id="KW-1133">Transmembrane helix</keyword>